<dbReference type="GO" id="GO:0004222">
    <property type="term" value="F:metalloendopeptidase activity"/>
    <property type="evidence" value="ECO:0007669"/>
    <property type="project" value="InterPro"/>
</dbReference>
<dbReference type="GO" id="GO:0006364">
    <property type="term" value="P:rRNA processing"/>
    <property type="evidence" value="ECO:0007669"/>
    <property type="project" value="InterPro"/>
</dbReference>
<organism evidence="8 9">
    <name type="scientific">Hondaea fermentalgiana</name>
    <dbReference type="NCBI Taxonomy" id="2315210"/>
    <lineage>
        <taxon>Eukaryota</taxon>
        <taxon>Sar</taxon>
        <taxon>Stramenopiles</taxon>
        <taxon>Bigyra</taxon>
        <taxon>Labyrinthulomycetes</taxon>
        <taxon>Thraustochytrida</taxon>
        <taxon>Thraustochytriidae</taxon>
        <taxon>Hondaea</taxon>
    </lineage>
</organism>
<evidence type="ECO:0000256" key="5">
    <source>
        <dbReference type="ARBA" id="ARBA00022759"/>
    </source>
</evidence>
<comment type="similarity">
    <text evidence="2">Belongs to the endoribonuclease YbeY family.</text>
</comment>
<dbReference type="AlphaFoldDB" id="A0A2R5G907"/>
<dbReference type="OrthoDB" id="27226at2759"/>
<dbReference type="InterPro" id="IPR023091">
    <property type="entry name" value="MetalPrtase_cat_dom_sf_prd"/>
</dbReference>
<evidence type="ECO:0000256" key="2">
    <source>
        <dbReference type="ARBA" id="ARBA00010875"/>
    </source>
</evidence>
<keyword evidence="5" id="KW-0255">Endonuclease</keyword>
<keyword evidence="3" id="KW-0540">Nuclease</keyword>
<sequence>MAAKGLRKGAAGWGTLVSLASESKLPRLDNALLRWPPGASGRQARAEILADAQRVVSLLCKRSLLEKPKSPVDKHLRACVGLHALVHAQMETERPTMGVSLSLVCDETIAELNENDRDVPMPTDVLSYPMFAMHADFESNGGSISMSGHAAAKMSTEELLKGMFDPSLMMKNGPDGNMQAFDEEFQKELDKWGSEEDDENIDLSKYEAAAADTEYYEGADALKEVDLSASEDATAFLGDLIISADTAALQADERGHSLRDEIRILLVHGALHLALFDHETKKDAKLMRQAEDSFLEELGWNRSKGLVTLGLD</sequence>
<evidence type="ECO:0000256" key="4">
    <source>
        <dbReference type="ARBA" id="ARBA00022723"/>
    </source>
</evidence>
<evidence type="ECO:0000256" key="1">
    <source>
        <dbReference type="ARBA" id="ARBA00001947"/>
    </source>
</evidence>
<evidence type="ECO:0000256" key="3">
    <source>
        <dbReference type="ARBA" id="ARBA00022722"/>
    </source>
</evidence>
<dbReference type="SUPFAM" id="SSF55486">
    <property type="entry name" value="Metalloproteases ('zincins'), catalytic domain"/>
    <property type="match status" value="2"/>
</dbReference>
<dbReference type="PANTHER" id="PTHR46986">
    <property type="entry name" value="ENDORIBONUCLEASE YBEY, CHLOROPLASTIC"/>
    <property type="match status" value="1"/>
</dbReference>
<dbReference type="InParanoid" id="A0A2R5G907"/>
<accession>A0A2R5G907</accession>
<dbReference type="GO" id="GO:0004519">
    <property type="term" value="F:endonuclease activity"/>
    <property type="evidence" value="ECO:0007669"/>
    <property type="project" value="UniProtKB-KW"/>
</dbReference>
<dbReference type="Pfam" id="PF02130">
    <property type="entry name" value="YbeY"/>
    <property type="match status" value="2"/>
</dbReference>
<proteinExistence type="inferred from homology"/>
<dbReference type="PANTHER" id="PTHR46986:SF1">
    <property type="entry name" value="ENDORIBONUCLEASE YBEY, CHLOROPLASTIC"/>
    <property type="match status" value="1"/>
</dbReference>
<evidence type="ECO:0000256" key="6">
    <source>
        <dbReference type="ARBA" id="ARBA00022801"/>
    </source>
</evidence>
<gene>
    <name evidence="8" type="ORF">FCC1311_030412</name>
</gene>
<name>A0A2R5G907_9STRA</name>
<dbReference type="Gene3D" id="3.40.390.30">
    <property type="entry name" value="Metalloproteases ('zincins'), catalytic domain"/>
    <property type="match status" value="1"/>
</dbReference>
<comment type="cofactor">
    <cofactor evidence="1">
        <name>Zn(2+)</name>
        <dbReference type="ChEBI" id="CHEBI:29105"/>
    </cofactor>
</comment>
<dbReference type="NCBIfam" id="TIGR00043">
    <property type="entry name" value="rRNA maturation RNase YbeY"/>
    <property type="match status" value="1"/>
</dbReference>
<dbReference type="HAMAP" id="MF_00009">
    <property type="entry name" value="Endoribonucl_YbeY"/>
    <property type="match status" value="1"/>
</dbReference>
<dbReference type="Proteomes" id="UP000241890">
    <property type="component" value="Unassembled WGS sequence"/>
</dbReference>
<dbReference type="InterPro" id="IPR002036">
    <property type="entry name" value="YbeY"/>
</dbReference>
<evidence type="ECO:0000313" key="9">
    <source>
        <dbReference type="Proteomes" id="UP000241890"/>
    </source>
</evidence>
<keyword evidence="6" id="KW-0378">Hydrolase</keyword>
<reference evidence="8 9" key="1">
    <citation type="submission" date="2017-12" db="EMBL/GenBank/DDBJ databases">
        <title>Sequencing, de novo assembly and annotation of complete genome of a new Thraustochytrid species, strain FCC1311.</title>
        <authorList>
            <person name="Sedici K."/>
            <person name="Godart F."/>
            <person name="Aiese Cigliano R."/>
            <person name="Sanseverino W."/>
            <person name="Barakat M."/>
            <person name="Ortet P."/>
            <person name="Marechal E."/>
            <person name="Cagnac O."/>
            <person name="Amato A."/>
        </authorList>
    </citation>
    <scope>NUCLEOTIDE SEQUENCE [LARGE SCALE GENOMIC DNA]</scope>
</reference>
<evidence type="ECO:0000313" key="8">
    <source>
        <dbReference type="EMBL" id="GBG26819.1"/>
    </source>
</evidence>
<evidence type="ECO:0000256" key="7">
    <source>
        <dbReference type="ARBA" id="ARBA00022833"/>
    </source>
</evidence>
<dbReference type="GO" id="GO:0046872">
    <property type="term" value="F:metal ion binding"/>
    <property type="evidence" value="ECO:0007669"/>
    <property type="project" value="UniProtKB-KW"/>
</dbReference>
<comment type="caution">
    <text evidence="8">The sequence shown here is derived from an EMBL/GenBank/DDBJ whole genome shotgun (WGS) entry which is preliminary data.</text>
</comment>
<keyword evidence="9" id="KW-1185">Reference proteome</keyword>
<protein>
    <submittedName>
        <fullName evidence="8">Uncharacterized protein</fullName>
    </submittedName>
</protein>
<dbReference type="EMBL" id="BEYU01000024">
    <property type="protein sequence ID" value="GBG26819.1"/>
    <property type="molecule type" value="Genomic_DNA"/>
</dbReference>
<keyword evidence="4" id="KW-0479">Metal-binding</keyword>
<keyword evidence="7" id="KW-0862">Zinc</keyword>